<name>A0A846I3X5_CLOBO</name>
<accession>A0A846I3X5</accession>
<dbReference type="AlphaFoldDB" id="A0A846I3X5"/>
<sequence length="169" mass="20053">MTDIKLFERWVKNALTNTFVFIPCKKFFVVIDEYTGFKISNKLSSYKKVIKKQTFQDLKNGFCVKNGELREWGNLNVLEYFDMSNKIEATMLPFVYEDSYCKMQIFKVNNELIFINKELLKNINIRHYEIYAESPVTPVIFKSEDITYVTLPIRMNDFKYTIKGNEGDK</sequence>
<protein>
    <submittedName>
        <fullName evidence="1">Nitrate ABC transporter ATP-binding protein</fullName>
    </submittedName>
</protein>
<dbReference type="Proteomes" id="UP000473887">
    <property type="component" value="Unassembled WGS sequence"/>
</dbReference>
<comment type="caution">
    <text evidence="1">The sequence shown here is derived from an EMBL/GenBank/DDBJ whole genome shotgun (WGS) entry which is preliminary data.</text>
</comment>
<keyword evidence="1" id="KW-0547">Nucleotide-binding</keyword>
<keyword evidence="1" id="KW-0067">ATP-binding</keyword>
<organism evidence="1 2">
    <name type="scientific">Clostridium botulinum</name>
    <dbReference type="NCBI Taxonomy" id="1491"/>
    <lineage>
        <taxon>Bacteria</taxon>
        <taxon>Bacillati</taxon>
        <taxon>Bacillota</taxon>
        <taxon>Clostridia</taxon>
        <taxon>Eubacteriales</taxon>
        <taxon>Clostridiaceae</taxon>
        <taxon>Clostridium</taxon>
    </lineage>
</organism>
<evidence type="ECO:0000313" key="2">
    <source>
        <dbReference type="Proteomes" id="UP000473887"/>
    </source>
</evidence>
<dbReference type="RefSeq" id="WP_003362119.1">
    <property type="nucleotide sequence ID" value="NZ_JACBCK010000002.1"/>
</dbReference>
<dbReference type="EMBL" id="SGKC01000079">
    <property type="protein sequence ID" value="NEZ94198.1"/>
    <property type="molecule type" value="Genomic_DNA"/>
</dbReference>
<dbReference type="GO" id="GO:0005524">
    <property type="term" value="F:ATP binding"/>
    <property type="evidence" value="ECO:0007669"/>
    <property type="project" value="UniProtKB-KW"/>
</dbReference>
<evidence type="ECO:0000313" key="1">
    <source>
        <dbReference type="EMBL" id="NEZ94198.1"/>
    </source>
</evidence>
<reference evidence="1 2" key="1">
    <citation type="submission" date="2019-02" db="EMBL/GenBank/DDBJ databases">
        <title>Genome sequencing of Clostridium botulinum clinical isolates.</title>
        <authorList>
            <person name="Brunt J."/>
            <person name="Van Vliet A.H.M."/>
            <person name="Stringer S.C."/>
            <person name="Grant K.A."/>
            <person name="Carter A.C."/>
            <person name="Peck M.W."/>
        </authorList>
    </citation>
    <scope>NUCLEOTIDE SEQUENCE [LARGE SCALE GENOMIC DNA]</scope>
    <source>
        <strain evidence="1 2">H142660711</strain>
    </source>
</reference>
<proteinExistence type="predicted"/>
<gene>
    <name evidence="1" type="ORF">EXM69_20235</name>
</gene>